<feature type="domain" description="Amidohydrolase-related" evidence="2">
    <location>
        <begin position="74"/>
        <end position="394"/>
    </location>
</feature>
<evidence type="ECO:0000259" key="2">
    <source>
        <dbReference type="Pfam" id="PF01979"/>
    </source>
</evidence>
<dbReference type="Gene3D" id="3.20.20.140">
    <property type="entry name" value="Metal-dependent hydrolases"/>
    <property type="match status" value="1"/>
</dbReference>
<reference evidence="4" key="1">
    <citation type="submission" date="2016-10" db="EMBL/GenBank/DDBJ databases">
        <authorList>
            <person name="Wegmann U."/>
        </authorList>
    </citation>
    <scope>NUCLEOTIDE SEQUENCE [LARGE SCALE GENOMIC DNA]</scope>
</reference>
<dbReference type="GO" id="GO:0016810">
    <property type="term" value="F:hydrolase activity, acting on carbon-nitrogen (but not peptide) bonds"/>
    <property type="evidence" value="ECO:0007669"/>
    <property type="project" value="InterPro"/>
</dbReference>
<organism evidence="3 4">
    <name type="scientific">Desulfovibrio piger</name>
    <dbReference type="NCBI Taxonomy" id="901"/>
    <lineage>
        <taxon>Bacteria</taxon>
        <taxon>Pseudomonadati</taxon>
        <taxon>Thermodesulfobacteriota</taxon>
        <taxon>Desulfovibrionia</taxon>
        <taxon>Desulfovibrionales</taxon>
        <taxon>Desulfovibrionaceae</taxon>
        <taxon>Desulfovibrio</taxon>
    </lineage>
</organism>
<dbReference type="InterPro" id="IPR032466">
    <property type="entry name" value="Metal_Hydrolase"/>
</dbReference>
<dbReference type="Proteomes" id="UP000186323">
    <property type="component" value="Chromosome I"/>
</dbReference>
<sequence>MLQEHDDRLRVIRARTILDMLGERPATGRDLFRPLRGLDNAALLVRGGRVLDVLPWKSVRVPAATPVTDMGDVTLMPGCINAHCHLQLSHTAGRTLFGAGFTAWLRSLIALLREEHDGTALALACRDMAAAGTAHVGDYAGDGLLAVDAAVRANGMGVTHFCEWFGGQAPFIDGGRPWPPRCRALLEPRPEVAAHCAPAGHALYSTDARVLQDARQWCRLMGRPFALHLAESEDETRLLLDGEGPLWDCYRGMVLPEDWAVPHLRPVAYARRLGLLGPGTLAVHGVQLEPAEVEALAASGSALCLCPRSNEHLAVGTAPVASLLESGLLCCLGTDGLSSNTDLDVRREAVFLRETLDVAPQALIRCLTVNGAAALGLAGHGRLEPGSRAVFSVLPGSLSV</sequence>
<dbReference type="PANTHER" id="PTHR43794:SF11">
    <property type="entry name" value="AMIDOHYDROLASE-RELATED DOMAIN-CONTAINING PROTEIN"/>
    <property type="match status" value="1"/>
</dbReference>
<evidence type="ECO:0000313" key="4">
    <source>
        <dbReference type="Proteomes" id="UP000186323"/>
    </source>
</evidence>
<dbReference type="InterPro" id="IPR050287">
    <property type="entry name" value="MTA/SAH_deaminase"/>
</dbReference>
<dbReference type="PANTHER" id="PTHR43794">
    <property type="entry name" value="AMINOHYDROLASE SSNA-RELATED"/>
    <property type="match status" value="1"/>
</dbReference>
<dbReference type="SUPFAM" id="SSF51556">
    <property type="entry name" value="Metallo-dependent hydrolases"/>
    <property type="match status" value="1"/>
</dbReference>
<keyword evidence="4" id="KW-1185">Reference proteome</keyword>
<dbReference type="InterPro" id="IPR011059">
    <property type="entry name" value="Metal-dep_hydrolase_composite"/>
</dbReference>
<dbReference type="SUPFAM" id="SSF51338">
    <property type="entry name" value="Composite domain of metallo-dependent hydrolases"/>
    <property type="match status" value="1"/>
</dbReference>
<proteinExistence type="predicted"/>
<evidence type="ECO:0000256" key="1">
    <source>
        <dbReference type="ARBA" id="ARBA00022801"/>
    </source>
</evidence>
<dbReference type="KEGG" id="dpg:DESPIGER_0985"/>
<dbReference type="EMBL" id="LT630450">
    <property type="protein sequence ID" value="SFV72848.1"/>
    <property type="molecule type" value="Genomic_DNA"/>
</dbReference>
<protein>
    <submittedName>
        <fullName evidence="3">Amidohydrolase family protein</fullName>
    </submittedName>
</protein>
<dbReference type="InterPro" id="IPR006680">
    <property type="entry name" value="Amidohydro-rel"/>
</dbReference>
<name>A0A1K1LDR4_9BACT</name>
<evidence type="ECO:0000313" key="3">
    <source>
        <dbReference type="EMBL" id="SFV72848.1"/>
    </source>
</evidence>
<accession>A0A1K1LDR4</accession>
<dbReference type="RefSeq" id="WP_072333823.1">
    <property type="nucleotide sequence ID" value="NZ_CALJDE010000063.1"/>
</dbReference>
<keyword evidence="1 3" id="KW-0378">Hydrolase</keyword>
<dbReference type="AlphaFoldDB" id="A0A1K1LDR4"/>
<gene>
    <name evidence="3" type="ORF">DESPIGER_0985</name>
</gene>
<dbReference type="OrthoDB" id="9807210at2"/>
<dbReference type="Pfam" id="PF01979">
    <property type="entry name" value="Amidohydro_1"/>
    <property type="match status" value="1"/>
</dbReference>